<keyword evidence="1" id="KW-0175">Coiled coil</keyword>
<dbReference type="RefSeq" id="XP_020132638.1">
    <property type="nucleotide sequence ID" value="XM_020270648.1"/>
</dbReference>
<protein>
    <submittedName>
        <fullName evidence="2">Uncharacterized protein</fullName>
    </submittedName>
</protein>
<dbReference type="OrthoDB" id="10511076at2759"/>
<dbReference type="EMBL" id="MNUE01000012">
    <property type="protein sequence ID" value="OJD36378.1"/>
    <property type="molecule type" value="Genomic_DNA"/>
</dbReference>
<comment type="caution">
    <text evidence="2">The sequence shown here is derived from an EMBL/GenBank/DDBJ whole genome shotgun (WGS) entry which is preliminary data.</text>
</comment>
<feature type="coiled-coil region" evidence="1">
    <location>
        <begin position="25"/>
        <end position="80"/>
    </location>
</feature>
<dbReference type="Proteomes" id="UP000183809">
    <property type="component" value="Unassembled WGS sequence"/>
</dbReference>
<evidence type="ECO:0000256" key="1">
    <source>
        <dbReference type="SAM" id="Coils"/>
    </source>
</evidence>
<dbReference type="AlphaFoldDB" id="A0A1J9R854"/>
<dbReference type="GeneID" id="31010907"/>
<evidence type="ECO:0000313" key="2">
    <source>
        <dbReference type="EMBL" id="OJD36378.1"/>
    </source>
</evidence>
<reference evidence="2 3" key="1">
    <citation type="submission" date="2016-10" db="EMBL/GenBank/DDBJ databases">
        <title>Proteomics and genomics reveal pathogen-plant mechanisms compatible with a hemibiotrophic lifestyle of Diplodia corticola.</title>
        <authorList>
            <person name="Fernandes I."/>
            <person name="De Jonge R."/>
            <person name="Van De Peer Y."/>
            <person name="Devreese B."/>
            <person name="Alves A."/>
            <person name="Esteves A.C."/>
        </authorList>
    </citation>
    <scope>NUCLEOTIDE SEQUENCE [LARGE SCALE GENOMIC DNA]</scope>
    <source>
        <strain evidence="2 3">CBS 112549</strain>
    </source>
</reference>
<proteinExistence type="predicted"/>
<name>A0A1J9R854_9PEZI</name>
<keyword evidence="3" id="KW-1185">Reference proteome</keyword>
<evidence type="ECO:0000313" key="3">
    <source>
        <dbReference type="Proteomes" id="UP000183809"/>
    </source>
</evidence>
<accession>A0A1J9R854</accession>
<organism evidence="2 3">
    <name type="scientific">Diplodia corticola</name>
    <dbReference type="NCBI Taxonomy" id="236234"/>
    <lineage>
        <taxon>Eukaryota</taxon>
        <taxon>Fungi</taxon>
        <taxon>Dikarya</taxon>
        <taxon>Ascomycota</taxon>
        <taxon>Pezizomycotina</taxon>
        <taxon>Dothideomycetes</taxon>
        <taxon>Dothideomycetes incertae sedis</taxon>
        <taxon>Botryosphaeriales</taxon>
        <taxon>Botryosphaeriaceae</taxon>
        <taxon>Diplodia</taxon>
    </lineage>
</organism>
<gene>
    <name evidence="2" type="ORF">BKCO1_12000153</name>
</gene>
<sequence length="91" mass="10659">MDVDNPIPQDQSDVEDTKQRTLNLCEKYDQQLKIYKSMIKEKDEQVRLLKDIQAANERKIAQLEKQLEESLAELQQLQDQVTGPDDRSAER</sequence>